<dbReference type="KEGG" id="tje:TJEJU_1613"/>
<evidence type="ECO:0000313" key="1">
    <source>
        <dbReference type="EMBL" id="SNR15341.1"/>
    </source>
</evidence>
<gene>
    <name evidence="1" type="ORF">TJEJU_1613</name>
</gene>
<accession>A0A238U826</accession>
<organism evidence="1 2">
    <name type="scientific">Tenacibaculum jejuense</name>
    <dbReference type="NCBI Taxonomy" id="584609"/>
    <lineage>
        <taxon>Bacteria</taxon>
        <taxon>Pseudomonadati</taxon>
        <taxon>Bacteroidota</taxon>
        <taxon>Flavobacteriia</taxon>
        <taxon>Flavobacteriales</taxon>
        <taxon>Flavobacteriaceae</taxon>
        <taxon>Tenacibaculum</taxon>
    </lineage>
</organism>
<dbReference type="Proteomes" id="UP000215214">
    <property type="component" value="Chromosome TJEJU"/>
</dbReference>
<sequence length="127" mass="15095">MISKKDIRPELNLSSLTPDENFQNKVLRPILKLQHDILILTFKNWSTKQKIKLTDINKDNFRELLEKSFSRNIVIRNLILGITIGQFTSEEFLVYQKNASEYNRRIFTMAKQRLFDSFDEIKKDNNS</sequence>
<reference evidence="1 2" key="1">
    <citation type="submission" date="2017-07" db="EMBL/GenBank/DDBJ databases">
        <authorList>
            <person name="Sun Z.S."/>
            <person name="Albrecht U."/>
            <person name="Echele G."/>
            <person name="Lee C.C."/>
        </authorList>
    </citation>
    <scope>NUCLEOTIDE SEQUENCE [LARGE SCALE GENOMIC DNA]</scope>
    <source>
        <strain evidence="2">type strain: KCTC 22618</strain>
    </source>
</reference>
<proteinExistence type="predicted"/>
<evidence type="ECO:0008006" key="3">
    <source>
        <dbReference type="Google" id="ProtNLM"/>
    </source>
</evidence>
<dbReference type="OrthoDB" id="1271679at2"/>
<dbReference type="AlphaFoldDB" id="A0A238U826"/>
<name>A0A238U826_9FLAO</name>
<evidence type="ECO:0000313" key="2">
    <source>
        <dbReference type="Proteomes" id="UP000215214"/>
    </source>
</evidence>
<keyword evidence="2" id="KW-1185">Reference proteome</keyword>
<protein>
    <recommendedName>
        <fullName evidence="3">Glyoxalase</fullName>
    </recommendedName>
</protein>
<dbReference type="RefSeq" id="WP_095070987.1">
    <property type="nucleotide sequence ID" value="NZ_LT899436.1"/>
</dbReference>
<dbReference type="EMBL" id="LT899436">
    <property type="protein sequence ID" value="SNR15341.1"/>
    <property type="molecule type" value="Genomic_DNA"/>
</dbReference>